<name>A0A7T9I1W2_9ARCH</name>
<organism evidence="2">
    <name type="scientific">Candidatus Iainarchaeum sp</name>
    <dbReference type="NCBI Taxonomy" id="3101447"/>
    <lineage>
        <taxon>Archaea</taxon>
        <taxon>Candidatus Iainarchaeota</taxon>
        <taxon>Candidatus Iainarchaeia</taxon>
        <taxon>Candidatus Iainarchaeales</taxon>
        <taxon>Candidatus Iainarchaeaceae</taxon>
        <taxon>Candidatus Iainarchaeum</taxon>
    </lineage>
</organism>
<dbReference type="EMBL" id="CP064981">
    <property type="protein sequence ID" value="QQR92466.1"/>
    <property type="molecule type" value="Genomic_DNA"/>
</dbReference>
<dbReference type="SMART" id="SM00418">
    <property type="entry name" value="HTH_ARSR"/>
    <property type="match status" value="1"/>
</dbReference>
<dbReference type="GO" id="GO:0003700">
    <property type="term" value="F:DNA-binding transcription factor activity"/>
    <property type="evidence" value="ECO:0007669"/>
    <property type="project" value="InterPro"/>
</dbReference>
<accession>A0A7T9I1W2</accession>
<dbReference type="Pfam" id="PF13412">
    <property type="entry name" value="HTH_24"/>
    <property type="match status" value="1"/>
</dbReference>
<dbReference type="Pfam" id="PF24266">
    <property type="entry name" value="HTH_HVO_0163_N"/>
    <property type="match status" value="1"/>
</dbReference>
<dbReference type="InterPro" id="IPR056504">
    <property type="entry name" value="HTH_HVO_0163_N"/>
</dbReference>
<dbReference type="Proteomes" id="UP000596004">
    <property type="component" value="Chromosome"/>
</dbReference>
<dbReference type="InterPro" id="IPR001845">
    <property type="entry name" value="HTH_ArsR_DNA-bd_dom"/>
</dbReference>
<dbReference type="InterPro" id="IPR011991">
    <property type="entry name" value="ArsR-like_HTH"/>
</dbReference>
<dbReference type="PANTHER" id="PTHR36216:SF1">
    <property type="entry name" value="HTH ARSR-TYPE DOMAIN-CONTAINING PROTEIN"/>
    <property type="match status" value="1"/>
</dbReference>
<evidence type="ECO:0000313" key="2">
    <source>
        <dbReference type="EMBL" id="QQR92466.1"/>
    </source>
</evidence>
<protein>
    <submittedName>
        <fullName evidence="2">Winged helix-turn-helix transcriptional regulator</fullName>
    </submittedName>
</protein>
<dbReference type="CDD" id="cd00090">
    <property type="entry name" value="HTH_ARSR"/>
    <property type="match status" value="2"/>
</dbReference>
<dbReference type="Gene3D" id="1.10.10.10">
    <property type="entry name" value="Winged helix-like DNA-binding domain superfamily/Winged helix DNA-binding domain"/>
    <property type="match status" value="2"/>
</dbReference>
<dbReference type="PROSITE" id="PS50987">
    <property type="entry name" value="HTH_ARSR_2"/>
    <property type="match status" value="1"/>
</dbReference>
<gene>
    <name evidence="2" type="ORF">IPJ89_04935</name>
</gene>
<dbReference type="InterPro" id="IPR036388">
    <property type="entry name" value="WH-like_DNA-bd_sf"/>
</dbReference>
<sequence length="204" mass="23641">MADEQEFARVLSLDVRKKIYTVIEESPGLHFREIQRRCEIAVGSLQYHLDYLQKHHIIRTQSEGKFVRYYAVRGPSMHHNQNIMAFLRHVSTRKIILFLLQKRRANNETIARHIQLSPSTTSWHLDKLVEANVLMRKREGRMSFFSLVNAEEAKQLVVNYKSSFLDDAVDSFVDVIQEISSAAEEKIAAVEEPVSAEEETPKTE</sequence>
<evidence type="ECO:0000259" key="1">
    <source>
        <dbReference type="PROSITE" id="PS50987"/>
    </source>
</evidence>
<proteinExistence type="predicted"/>
<dbReference type="SUPFAM" id="SSF46785">
    <property type="entry name" value="Winged helix' DNA-binding domain"/>
    <property type="match status" value="2"/>
</dbReference>
<dbReference type="InterPro" id="IPR036390">
    <property type="entry name" value="WH_DNA-bd_sf"/>
</dbReference>
<dbReference type="PANTHER" id="PTHR36216">
    <property type="entry name" value="TRANSCRIPTIONAL REGULATOR, TRMB"/>
    <property type="match status" value="1"/>
</dbReference>
<dbReference type="AlphaFoldDB" id="A0A7T9I1W2"/>
<feature type="domain" description="HTH arsR-type" evidence="1">
    <location>
        <begin position="1"/>
        <end position="94"/>
    </location>
</feature>
<reference evidence="2" key="1">
    <citation type="submission" date="2020-11" db="EMBL/GenBank/DDBJ databases">
        <title>Connecting structure to function with the recovery of over 1000 high-quality activated sludge metagenome-assembled genomes encoding full-length rRNA genes using long-read sequencing.</title>
        <authorList>
            <person name="Singleton C.M."/>
            <person name="Petriglieri F."/>
            <person name="Kristensen J.M."/>
            <person name="Kirkegaard R.H."/>
            <person name="Michaelsen T.Y."/>
            <person name="Andersen M.H."/>
            <person name="Karst S.M."/>
            <person name="Dueholm M.S."/>
            <person name="Nielsen P.H."/>
            <person name="Albertsen M."/>
        </authorList>
    </citation>
    <scope>NUCLEOTIDE SEQUENCE</scope>
    <source>
        <strain evidence="2">Fred_18-Q3-R57-64_BAT3C.431</strain>
    </source>
</reference>